<gene>
    <name evidence="2" type="ORF">OMM_03914</name>
</gene>
<dbReference type="InterPro" id="IPR011043">
    <property type="entry name" value="Gal_Oxase/kelch_b-propeller"/>
</dbReference>
<dbReference type="Gene3D" id="2.130.10.130">
    <property type="entry name" value="Integrin alpha, N-terminal"/>
    <property type="match status" value="2"/>
</dbReference>
<name>A0A1V1P416_9BACT</name>
<proteinExistence type="predicted"/>
<protein>
    <submittedName>
        <fullName evidence="2">PKD domain-containing protein</fullName>
    </submittedName>
</protein>
<dbReference type="PANTHER" id="PTHR36220">
    <property type="entry name" value="UNNAMED PRODUCT"/>
    <property type="match status" value="1"/>
</dbReference>
<dbReference type="Pfam" id="PF14312">
    <property type="entry name" value="FG-GAP_2"/>
    <property type="match status" value="5"/>
</dbReference>
<evidence type="ECO:0000313" key="2">
    <source>
        <dbReference type="EMBL" id="ETR69465.1"/>
    </source>
</evidence>
<sequence length="270" mass="28152">MLASDGVEGDHFGISVSIFGDYAIVGARGDDDNGYSSGAAYIFKLDGATWVEQTKLLASDGSGYDSFGLSVQISGGYAIIGAKYDDDNGNDSGSAYIFRLDGDSWVEQVKLLPSDGAQYDSFASSVSISGGYAIIGAQYDDDNGNDSGSAYIFRLDGDSWVEQVKLLASDGAQDDHLGSSVSLSGDYAVVGAKSNGNASGSAYIFKLDDDTWIEQAKLIASDNAAGDYFGCSVSISGAYAIVGAYGNDDNGEDSGSAYSFKLPSFFLLYC</sequence>
<dbReference type="Proteomes" id="UP000189670">
    <property type="component" value="Unassembled WGS sequence"/>
</dbReference>
<keyword evidence="1" id="KW-0732">Signal</keyword>
<dbReference type="AlphaFoldDB" id="A0A1V1P416"/>
<dbReference type="InterPro" id="IPR028994">
    <property type="entry name" value="Integrin_alpha_N"/>
</dbReference>
<reference evidence="3" key="1">
    <citation type="submission" date="2012-11" db="EMBL/GenBank/DDBJ databases">
        <authorList>
            <person name="Lucero-Rivera Y.E."/>
            <person name="Tovar-Ramirez D."/>
        </authorList>
    </citation>
    <scope>NUCLEOTIDE SEQUENCE [LARGE SCALE GENOMIC DNA]</scope>
    <source>
        <strain evidence="3">Araruama</strain>
    </source>
</reference>
<evidence type="ECO:0000256" key="1">
    <source>
        <dbReference type="ARBA" id="ARBA00022729"/>
    </source>
</evidence>
<dbReference type="SUPFAM" id="SSF50965">
    <property type="entry name" value="Galactose oxidase, central domain"/>
    <property type="match status" value="1"/>
</dbReference>
<accession>A0A1V1P416</accession>
<organism evidence="2 3">
    <name type="scientific">Candidatus Magnetoglobus multicellularis str. Araruama</name>
    <dbReference type="NCBI Taxonomy" id="890399"/>
    <lineage>
        <taxon>Bacteria</taxon>
        <taxon>Pseudomonadati</taxon>
        <taxon>Thermodesulfobacteriota</taxon>
        <taxon>Desulfobacteria</taxon>
        <taxon>Desulfobacterales</taxon>
        <taxon>Desulfobacteraceae</taxon>
        <taxon>Candidatus Magnetoglobus</taxon>
    </lineage>
</organism>
<dbReference type="InterPro" id="IPR013517">
    <property type="entry name" value="FG-GAP"/>
</dbReference>
<evidence type="ECO:0000313" key="3">
    <source>
        <dbReference type="Proteomes" id="UP000189670"/>
    </source>
</evidence>
<dbReference type="EMBL" id="ATBP01000635">
    <property type="protein sequence ID" value="ETR69465.1"/>
    <property type="molecule type" value="Genomic_DNA"/>
</dbReference>
<dbReference type="PANTHER" id="PTHR36220:SF1">
    <property type="entry name" value="GAMMA TUBULIN COMPLEX COMPONENT C-TERMINAL DOMAIN-CONTAINING PROTEIN"/>
    <property type="match status" value="1"/>
</dbReference>
<comment type="caution">
    <text evidence="2">The sequence shown here is derived from an EMBL/GenBank/DDBJ whole genome shotgun (WGS) entry which is preliminary data.</text>
</comment>